<dbReference type="Proteomes" id="UP000254502">
    <property type="component" value="Unassembled WGS sequence"/>
</dbReference>
<evidence type="ECO:0000313" key="2">
    <source>
        <dbReference type="Proteomes" id="UP000254502"/>
    </source>
</evidence>
<organism evidence="1 2">
    <name type="scientific">Staphylococcus aureus</name>
    <dbReference type="NCBI Taxonomy" id="1280"/>
    <lineage>
        <taxon>Bacteria</taxon>
        <taxon>Bacillati</taxon>
        <taxon>Bacillota</taxon>
        <taxon>Bacilli</taxon>
        <taxon>Bacillales</taxon>
        <taxon>Staphylococcaceae</taxon>
        <taxon>Staphylococcus</taxon>
    </lineage>
</organism>
<dbReference type="Gene3D" id="3.90.1310.20">
    <property type="match status" value="1"/>
</dbReference>
<dbReference type="InterPro" id="IPR012338">
    <property type="entry name" value="Beta-lactam/transpept-like"/>
</dbReference>
<protein>
    <submittedName>
        <fullName evidence="1">Penicillin-binding protein 2</fullName>
    </submittedName>
</protein>
<evidence type="ECO:0000313" key="1">
    <source>
        <dbReference type="EMBL" id="SUK94277.1"/>
    </source>
</evidence>
<proteinExistence type="predicted"/>
<accession>A0A380E3W7</accession>
<name>A0A380E3W7_STAAU</name>
<dbReference type="EMBL" id="UHAQ01000004">
    <property type="protein sequence ID" value="SUK94277.1"/>
    <property type="molecule type" value="Genomic_DNA"/>
</dbReference>
<dbReference type="SUPFAM" id="SSF56601">
    <property type="entry name" value="beta-lactamase/transpeptidase-like"/>
    <property type="match status" value="1"/>
</dbReference>
<dbReference type="AlphaFoldDB" id="A0A380E3W7"/>
<gene>
    <name evidence="1" type="ORF">NCTC5664_03306</name>
</gene>
<sequence>MHYHKRITDKQWEDAKKIDLKANLVNRTAEERQNIDTNQDSEYNSYVNFVKSELMNNKAFKDENLGNVLQSGIKIYTNMDKDVQKTLQNDVDNGSFYKNKDPTSWCNDS</sequence>
<reference evidence="1 2" key="1">
    <citation type="submission" date="2018-06" db="EMBL/GenBank/DDBJ databases">
        <authorList>
            <consortium name="Pathogen Informatics"/>
            <person name="Doyle S."/>
        </authorList>
    </citation>
    <scope>NUCLEOTIDE SEQUENCE [LARGE SCALE GENOMIC DNA]</scope>
    <source>
        <strain evidence="1 2">NCTC5664</strain>
    </source>
</reference>